<feature type="domain" description="DUF362" evidence="2">
    <location>
        <begin position="88"/>
        <end position="283"/>
    </location>
</feature>
<dbReference type="InterPro" id="IPR007160">
    <property type="entry name" value="DUF362"/>
</dbReference>
<evidence type="ECO:0000313" key="4">
    <source>
        <dbReference type="Proteomes" id="UP000216752"/>
    </source>
</evidence>
<reference evidence="3" key="1">
    <citation type="submission" date="2024-05" db="EMBL/GenBank/DDBJ databases">
        <title>Isolation and characterization of Sporomusa carbonis sp. nov., a carboxydotrophic hydrogenogen in the genus of Sporomusa isolated from a charcoal burning pile.</title>
        <authorList>
            <person name="Boeer T."/>
            <person name="Rosenbaum F."/>
            <person name="Eysell L."/>
            <person name="Mueller V."/>
            <person name="Daniel R."/>
            <person name="Poehlein A."/>
        </authorList>
    </citation>
    <scope>NUCLEOTIDE SEQUENCE [LARGE SCALE GENOMIC DNA]</scope>
    <source>
        <strain evidence="3">DSM 10669</strain>
    </source>
</reference>
<evidence type="ECO:0000259" key="2">
    <source>
        <dbReference type="Pfam" id="PF04015"/>
    </source>
</evidence>
<dbReference type="RefSeq" id="WP_094605809.1">
    <property type="nucleotide sequence ID" value="NZ_CP155573.1"/>
</dbReference>
<protein>
    <recommendedName>
        <fullName evidence="2">DUF362 domain-containing protein</fullName>
    </recommendedName>
</protein>
<dbReference type="Proteomes" id="UP000216752">
    <property type="component" value="Chromosome"/>
</dbReference>
<organism evidence="3 4">
    <name type="scientific">Sporomusa silvacetica DSM 10669</name>
    <dbReference type="NCBI Taxonomy" id="1123289"/>
    <lineage>
        <taxon>Bacteria</taxon>
        <taxon>Bacillati</taxon>
        <taxon>Bacillota</taxon>
        <taxon>Negativicutes</taxon>
        <taxon>Selenomonadales</taxon>
        <taxon>Sporomusaceae</taxon>
        <taxon>Sporomusa</taxon>
    </lineage>
</organism>
<evidence type="ECO:0000256" key="1">
    <source>
        <dbReference type="SAM" id="MobiDB-lite"/>
    </source>
</evidence>
<feature type="region of interest" description="Disordered" evidence="1">
    <location>
        <begin position="30"/>
        <end position="52"/>
    </location>
</feature>
<dbReference type="EMBL" id="CP155573">
    <property type="protein sequence ID" value="XFO64433.1"/>
    <property type="molecule type" value="Genomic_DNA"/>
</dbReference>
<evidence type="ECO:0000313" key="3">
    <source>
        <dbReference type="EMBL" id="XFO64433.1"/>
    </source>
</evidence>
<proteinExistence type="predicted"/>
<sequence length="317" mass="33643">MNRRDFIKVATYAGLASAFLPGCFSQSSSPVLPDQNQKKSPQGNTQSEVTSQTRRLVIAEGMDPETVMEKGLVAMGGIGQFVKSGNIVAIKPNFSSTRGPEAGVTTNPILVGALVRQCLQAGAKEVRVIDHTFSSGEMCLEASGIRAAVDGAGGRAYTINSRTGQFYSAVNVNGEILKQADYSRDVLEADVFINMPILKQSDPTGISAGLKNLMGVVWDRGFFHQTDLHQTIAELAAFKKPTLTIMDAIKGITANGPSGPGPIKEWKQVVFGTDMVAVDAYGAGLLGFKLTDVSHLAIAAKLGAGNPDWQSLEVVRV</sequence>
<gene>
    <name evidence="3" type="ORF">SPSIL_005350</name>
</gene>
<accession>A0ABZ3IGA2</accession>
<dbReference type="Pfam" id="PF04015">
    <property type="entry name" value="DUF362"/>
    <property type="match status" value="1"/>
</dbReference>
<name>A0ABZ3IGA2_9FIRM</name>
<keyword evidence="4" id="KW-1185">Reference proteome</keyword>